<keyword evidence="3" id="KW-1185">Reference proteome</keyword>
<feature type="compositionally biased region" description="Polar residues" evidence="1">
    <location>
        <begin position="164"/>
        <end position="179"/>
    </location>
</feature>
<feature type="compositionally biased region" description="Low complexity" evidence="1">
    <location>
        <begin position="91"/>
        <end position="109"/>
    </location>
</feature>
<evidence type="ECO:0000313" key="3">
    <source>
        <dbReference type="Proteomes" id="UP000027746"/>
    </source>
</evidence>
<sequence length="190" mass="20339">MTQYEYKVVPAPAKGLKGEGVKGPEARFAYALEGLMNQLAADGWEYLRADTLPSTERSGLTGSTTEWRNMLIFRRAVAHKHTTVAPVSDSPAATTPPVKAAPLVATAPKVEAEPKPQAQPEDTTTTADAPHLDTDADVDPDEQKTPRAGATHMLSDNGVEDTSEVSGMTNSLQNLASNRSRLKGVTRNDK</sequence>
<name>A0A073JK23_9RHOB</name>
<dbReference type="RefSeq" id="WP_037921378.1">
    <property type="nucleotide sequence ID" value="NZ_CP054599.1"/>
</dbReference>
<dbReference type="AlphaFoldDB" id="A0A073JK23"/>
<evidence type="ECO:0000313" key="2">
    <source>
        <dbReference type="EMBL" id="KEJ98047.1"/>
    </source>
</evidence>
<dbReference type="GeneID" id="68870597"/>
<gene>
    <name evidence="2" type="ORF">SUH3_03380</name>
</gene>
<evidence type="ECO:0008006" key="4">
    <source>
        <dbReference type="Google" id="ProtNLM"/>
    </source>
</evidence>
<accession>A0A073JK23</accession>
<dbReference type="Proteomes" id="UP000027746">
    <property type="component" value="Unassembled WGS sequence"/>
</dbReference>
<protein>
    <recommendedName>
        <fullName evidence="4">DUF4177 domain-containing protein</fullName>
    </recommendedName>
</protein>
<reference evidence="2 3" key="1">
    <citation type="submission" date="2014-01" db="EMBL/GenBank/DDBJ databases">
        <title>Sulfitobacter sp. H3 (MCCC 1A00686) Genome Sequencing.</title>
        <authorList>
            <person name="Lai Q."/>
            <person name="Hong Z."/>
        </authorList>
    </citation>
    <scope>NUCLEOTIDE SEQUENCE [LARGE SCALE GENOMIC DNA]</scope>
    <source>
        <strain evidence="2 3">H3</strain>
    </source>
</reference>
<proteinExistence type="predicted"/>
<feature type="region of interest" description="Disordered" evidence="1">
    <location>
        <begin position="83"/>
        <end position="190"/>
    </location>
</feature>
<evidence type="ECO:0000256" key="1">
    <source>
        <dbReference type="SAM" id="MobiDB-lite"/>
    </source>
</evidence>
<dbReference type="EMBL" id="JAMD01000001">
    <property type="protein sequence ID" value="KEJ98047.1"/>
    <property type="molecule type" value="Genomic_DNA"/>
</dbReference>
<comment type="caution">
    <text evidence="2">The sequence shown here is derived from an EMBL/GenBank/DDBJ whole genome shotgun (WGS) entry which is preliminary data.</text>
</comment>
<organism evidence="2 3">
    <name type="scientific">Pseudosulfitobacter pseudonitzschiae</name>
    <dbReference type="NCBI Taxonomy" id="1402135"/>
    <lineage>
        <taxon>Bacteria</taxon>
        <taxon>Pseudomonadati</taxon>
        <taxon>Pseudomonadota</taxon>
        <taxon>Alphaproteobacteria</taxon>
        <taxon>Rhodobacterales</taxon>
        <taxon>Roseobacteraceae</taxon>
        <taxon>Pseudosulfitobacter</taxon>
    </lineage>
</organism>
<dbReference type="OrthoDB" id="7658888at2"/>